<protein>
    <submittedName>
        <fullName evidence="1">Cold shock domain-containing protein</fullName>
    </submittedName>
</protein>
<organism evidence="1 2">
    <name type="scientific">Herbidospora solisilvae</name>
    <dbReference type="NCBI Taxonomy" id="2696284"/>
    <lineage>
        <taxon>Bacteria</taxon>
        <taxon>Bacillati</taxon>
        <taxon>Actinomycetota</taxon>
        <taxon>Actinomycetes</taxon>
        <taxon>Streptosporangiales</taxon>
        <taxon>Streptosporangiaceae</taxon>
        <taxon>Herbidospora</taxon>
    </lineage>
</organism>
<dbReference type="InterPro" id="IPR012340">
    <property type="entry name" value="NA-bd_OB-fold"/>
</dbReference>
<proteinExistence type="predicted"/>
<comment type="caution">
    <text evidence="1">The sequence shown here is derived from an EMBL/GenBank/DDBJ whole genome shotgun (WGS) entry which is preliminary data.</text>
</comment>
<dbReference type="AlphaFoldDB" id="A0A7C9J2G2"/>
<dbReference type="EMBL" id="WXEW01000002">
    <property type="protein sequence ID" value="NAS21880.1"/>
    <property type="molecule type" value="Genomic_DNA"/>
</dbReference>
<dbReference type="Proteomes" id="UP000479526">
    <property type="component" value="Unassembled WGS sequence"/>
</dbReference>
<dbReference type="Gene3D" id="2.40.50.140">
    <property type="entry name" value="Nucleic acid-binding proteins"/>
    <property type="match status" value="1"/>
</dbReference>
<reference evidence="1 2" key="1">
    <citation type="submission" date="2020-01" db="EMBL/GenBank/DDBJ databases">
        <title>Herbidospora sp. NEAU-GS84 nov., a novel actinomycete isolated from soil.</title>
        <authorList>
            <person name="Han L."/>
        </authorList>
    </citation>
    <scope>NUCLEOTIDE SEQUENCE [LARGE SCALE GENOMIC DNA]</scope>
    <source>
        <strain evidence="1 2">NEAU-GS84</strain>
    </source>
</reference>
<gene>
    <name evidence="1" type="ORF">GT755_09305</name>
</gene>
<evidence type="ECO:0000313" key="1">
    <source>
        <dbReference type="EMBL" id="NAS21880.1"/>
    </source>
</evidence>
<name>A0A7C9J2G2_9ACTN</name>
<accession>A0A7C9J2G2</accession>
<dbReference type="SUPFAM" id="SSF50249">
    <property type="entry name" value="Nucleic acid-binding proteins"/>
    <property type="match status" value="1"/>
</dbReference>
<keyword evidence="2" id="KW-1185">Reference proteome</keyword>
<sequence length="70" mass="7625">MGVRGVVREWHADEGWGVIDSPETPGGCWTHFSHIRAVGYRVLTAGQPVDLEWEAPGQDGYAFRAVSVSA</sequence>
<evidence type="ECO:0000313" key="2">
    <source>
        <dbReference type="Proteomes" id="UP000479526"/>
    </source>
</evidence>